<feature type="compositionally biased region" description="Pro residues" evidence="1">
    <location>
        <begin position="720"/>
        <end position="735"/>
    </location>
</feature>
<evidence type="ECO:0000313" key="4">
    <source>
        <dbReference type="EMBL" id="MBB5630583.1"/>
    </source>
</evidence>
<reference evidence="4 5" key="1">
    <citation type="submission" date="2020-08" db="EMBL/GenBank/DDBJ databases">
        <title>Sequencing the genomes of 1000 actinobacteria strains.</title>
        <authorList>
            <person name="Klenk H.-P."/>
        </authorList>
    </citation>
    <scope>NUCLEOTIDE SEQUENCE [LARGE SCALE GENOMIC DNA]</scope>
    <source>
        <strain evidence="4 5">DSM 45790</strain>
    </source>
</reference>
<feature type="compositionally biased region" description="Basic and acidic residues" evidence="1">
    <location>
        <begin position="496"/>
        <end position="512"/>
    </location>
</feature>
<dbReference type="SMART" id="SM00382">
    <property type="entry name" value="AAA"/>
    <property type="match status" value="1"/>
</dbReference>
<dbReference type="GO" id="GO:0005524">
    <property type="term" value="F:ATP binding"/>
    <property type="evidence" value="ECO:0007669"/>
    <property type="project" value="InterPro"/>
</dbReference>
<keyword evidence="5" id="KW-1185">Reference proteome</keyword>
<dbReference type="SUPFAM" id="SSF52540">
    <property type="entry name" value="P-loop containing nucleoside triphosphate hydrolases"/>
    <property type="match status" value="1"/>
</dbReference>
<feature type="transmembrane region" description="Helical" evidence="2">
    <location>
        <begin position="29"/>
        <end position="48"/>
    </location>
</feature>
<evidence type="ECO:0000259" key="3">
    <source>
        <dbReference type="SMART" id="SM00382"/>
    </source>
</evidence>
<feature type="compositionally biased region" description="Basic and acidic residues" evidence="1">
    <location>
        <begin position="525"/>
        <end position="541"/>
    </location>
</feature>
<feature type="transmembrane region" description="Helical" evidence="2">
    <location>
        <begin position="96"/>
        <end position="119"/>
    </location>
</feature>
<name>A0A7W8ZBD4_9ACTN</name>
<evidence type="ECO:0000256" key="2">
    <source>
        <dbReference type="SAM" id="Phobius"/>
    </source>
</evidence>
<organism evidence="4 5">
    <name type="scientific">Sphaerisporangium krabiense</name>
    <dbReference type="NCBI Taxonomy" id="763782"/>
    <lineage>
        <taxon>Bacteria</taxon>
        <taxon>Bacillati</taxon>
        <taxon>Actinomycetota</taxon>
        <taxon>Actinomycetes</taxon>
        <taxon>Streptosporangiales</taxon>
        <taxon>Streptosporangiaceae</taxon>
        <taxon>Sphaerisporangium</taxon>
    </lineage>
</organism>
<dbReference type="RefSeq" id="WP_184617011.1">
    <property type="nucleotide sequence ID" value="NZ_BOOS01000018.1"/>
</dbReference>
<dbReference type="AlphaFoldDB" id="A0A7W8ZBD4"/>
<dbReference type="InterPro" id="IPR003959">
    <property type="entry name" value="ATPase_AAA_core"/>
</dbReference>
<proteinExistence type="predicted"/>
<protein>
    <submittedName>
        <fullName evidence="4">SpoVK/Ycf46/Vps4 family AAA+-type ATPase</fullName>
    </submittedName>
</protein>
<feature type="transmembrane region" description="Helical" evidence="2">
    <location>
        <begin position="844"/>
        <end position="865"/>
    </location>
</feature>
<dbReference type="GO" id="GO:0004176">
    <property type="term" value="F:ATP-dependent peptidase activity"/>
    <property type="evidence" value="ECO:0007669"/>
    <property type="project" value="TreeGrafter"/>
</dbReference>
<evidence type="ECO:0000313" key="5">
    <source>
        <dbReference type="Proteomes" id="UP000588112"/>
    </source>
</evidence>
<feature type="region of interest" description="Disordered" evidence="1">
    <location>
        <begin position="710"/>
        <end position="780"/>
    </location>
</feature>
<dbReference type="Gene3D" id="1.10.8.60">
    <property type="match status" value="1"/>
</dbReference>
<dbReference type="Proteomes" id="UP000588112">
    <property type="component" value="Unassembled WGS sequence"/>
</dbReference>
<feature type="domain" description="AAA+ ATPase" evidence="3">
    <location>
        <begin position="203"/>
        <end position="592"/>
    </location>
</feature>
<accession>A0A7W8ZBD4</accession>
<dbReference type="GO" id="GO:0006508">
    <property type="term" value="P:proteolysis"/>
    <property type="evidence" value="ECO:0007669"/>
    <property type="project" value="TreeGrafter"/>
</dbReference>
<dbReference type="Pfam" id="PF00004">
    <property type="entry name" value="AAA"/>
    <property type="match status" value="1"/>
</dbReference>
<feature type="region of interest" description="Disordered" evidence="1">
    <location>
        <begin position="478"/>
        <end position="561"/>
    </location>
</feature>
<evidence type="ECO:0000256" key="1">
    <source>
        <dbReference type="SAM" id="MobiDB-lite"/>
    </source>
</evidence>
<feature type="transmembrane region" description="Helical" evidence="2">
    <location>
        <begin position="131"/>
        <end position="154"/>
    </location>
</feature>
<dbReference type="EMBL" id="JACHBR010000002">
    <property type="protein sequence ID" value="MBB5630583.1"/>
    <property type="molecule type" value="Genomic_DNA"/>
</dbReference>
<sequence length="952" mass="98961">MLVLAFLVMAWRHAVIVEGTGTFGEALGAVASGYVGSVVLVLIVLETLRQVHTLTAERSVAYRRWRDVRTARFDRWAHTRFDDRSRHLLASTAKSLFWLAAVALILGEILDASPLAALLRSPDLLGELLAYAPQLALGVLLVGITAGGLLWRFLRTGIDTYRPGEIRTRFSDIQGQDHIVDRLRDHVVLLRDPTPFEARGGHVPRTLLLWGPPGTGKTLMAESLAGESAKPYVHVRPDAFSGPLPALGAMKMRALFRRLRRLALRHDGVIVHFPDMAAWSSHLRSPSATPPGDPHLSSSAVATPANGATVPTSAMTENDWASLGRRLAGRMSPPSETSLNASVALPNAPSPAGGATGSGSGATLGNLHAGGSPIGNMAAGGLAAGNSPVSGVTGGGVIAGELTTGGLPSDRAIDGGVTAQGLPCDGVAGGGVTAQGLPGDGVVGSGVTAEGLLDGGATPGGVTINGASSADAVGVEPGAKETAISSAGPTSVTAHARREQADHMRGDRDVPDPRPLATSSVTAHAPREQGDHMRGDRDVSDPRPLATSLTGGPQGDLLSAPGRPPVLATLLAELSGLTRPRGFFNVHVRRLLGMRPLPSPKHRILIVLSSENHDSIDDALVRPGVIDRVYEVALPSETGRLHIYQAYFARVRHQLTPEQLDILAAITPGITDAAIRTLVNESLINALRAGHEHITWPDIMAAHQLVLSGPTEDAQHLTPTNPPPANPADPTPRVPSPQIRLTSAPTPPAPSHVPDVTDTPPATIDQSTRRPSTRSNGIGTLVGRRARYGYGDAPGRGRAIGPMGVVVAAMIGLVVFVLVGVALFGGDSVSADGGESTGPSLRTMAAMLAGLVVLGAGVVVAVTTVRAQQAARVRAEENQARAVERAQLLAAALDPETAMRLLGYPPEHPIPPNPLHTTTNHTPGFASPAYPGPFNRSADHAADLPSPAYPGP</sequence>
<keyword evidence="2" id="KW-1133">Transmembrane helix</keyword>
<feature type="compositionally biased region" description="Polar residues" evidence="1">
    <location>
        <begin position="764"/>
        <end position="778"/>
    </location>
</feature>
<dbReference type="InterPro" id="IPR003593">
    <property type="entry name" value="AAA+_ATPase"/>
</dbReference>
<dbReference type="PANTHER" id="PTHR23076:SF97">
    <property type="entry name" value="ATP-DEPENDENT ZINC METALLOPROTEASE YME1L1"/>
    <property type="match status" value="1"/>
</dbReference>
<feature type="compositionally biased region" description="Polar residues" evidence="1">
    <location>
        <begin position="483"/>
        <end position="493"/>
    </location>
</feature>
<feature type="transmembrane region" description="Helical" evidence="2">
    <location>
        <begin position="805"/>
        <end position="824"/>
    </location>
</feature>
<keyword evidence="2" id="KW-0472">Membrane</keyword>
<dbReference type="Gene3D" id="3.40.50.300">
    <property type="entry name" value="P-loop containing nucleotide triphosphate hydrolases"/>
    <property type="match status" value="2"/>
</dbReference>
<dbReference type="InterPro" id="IPR027417">
    <property type="entry name" value="P-loop_NTPase"/>
</dbReference>
<feature type="region of interest" description="Disordered" evidence="1">
    <location>
        <begin position="282"/>
        <end position="360"/>
    </location>
</feature>
<comment type="caution">
    <text evidence="4">The sequence shown here is derived from an EMBL/GenBank/DDBJ whole genome shotgun (WGS) entry which is preliminary data.</text>
</comment>
<gene>
    <name evidence="4" type="ORF">BJ981_006347</name>
</gene>
<dbReference type="PANTHER" id="PTHR23076">
    <property type="entry name" value="METALLOPROTEASE M41 FTSH"/>
    <property type="match status" value="1"/>
</dbReference>
<feature type="region of interest" description="Disordered" evidence="1">
    <location>
        <begin position="906"/>
        <end position="952"/>
    </location>
</feature>
<dbReference type="GO" id="GO:0016887">
    <property type="term" value="F:ATP hydrolysis activity"/>
    <property type="evidence" value="ECO:0007669"/>
    <property type="project" value="InterPro"/>
</dbReference>
<keyword evidence="2" id="KW-0812">Transmembrane</keyword>